<reference evidence="2 3" key="1">
    <citation type="submission" date="2019-11" db="EMBL/GenBank/DDBJ databases">
        <title>Draft genome of Amycolatopsis RM579.</title>
        <authorList>
            <person name="Duangmal K."/>
            <person name="Mingma R."/>
        </authorList>
    </citation>
    <scope>NUCLEOTIDE SEQUENCE [LARGE SCALE GENOMIC DNA]</scope>
    <source>
        <strain evidence="2 3">RM579</strain>
    </source>
</reference>
<dbReference type="PROSITE" id="PS51071">
    <property type="entry name" value="HTH_RPIR"/>
    <property type="match status" value="1"/>
</dbReference>
<dbReference type="Proteomes" id="UP000440096">
    <property type="component" value="Unassembled WGS sequence"/>
</dbReference>
<dbReference type="InterPro" id="IPR036388">
    <property type="entry name" value="WH-like_DNA-bd_sf"/>
</dbReference>
<comment type="caution">
    <text evidence="2">The sequence shown here is derived from an EMBL/GenBank/DDBJ whole genome shotgun (WGS) entry which is preliminary data.</text>
</comment>
<dbReference type="GO" id="GO:0003677">
    <property type="term" value="F:DNA binding"/>
    <property type="evidence" value="ECO:0007669"/>
    <property type="project" value="InterPro"/>
</dbReference>
<dbReference type="InterPro" id="IPR047640">
    <property type="entry name" value="RpiR-like"/>
</dbReference>
<proteinExistence type="predicted"/>
<dbReference type="SUPFAM" id="SSF53697">
    <property type="entry name" value="SIS domain"/>
    <property type="match status" value="1"/>
</dbReference>
<dbReference type="InterPro" id="IPR001347">
    <property type="entry name" value="SIS_dom"/>
</dbReference>
<name>A0A6N7YJZ6_9PSEU</name>
<accession>A0A6N7YJZ6</accession>
<dbReference type="InterPro" id="IPR046348">
    <property type="entry name" value="SIS_dom_sf"/>
</dbReference>
<organism evidence="2 3">
    <name type="scientific">Amycolatopsis pithecellobii</name>
    <dbReference type="NCBI Taxonomy" id="664692"/>
    <lineage>
        <taxon>Bacteria</taxon>
        <taxon>Bacillati</taxon>
        <taxon>Actinomycetota</taxon>
        <taxon>Actinomycetes</taxon>
        <taxon>Pseudonocardiales</taxon>
        <taxon>Pseudonocardiaceae</taxon>
        <taxon>Amycolatopsis</taxon>
    </lineage>
</organism>
<gene>
    <name evidence="2" type="ORF">GKO32_04465</name>
</gene>
<protein>
    <submittedName>
        <fullName evidence="2">SIS domain-containing protein</fullName>
    </submittedName>
</protein>
<sequence length="290" mass="30756">MNSDAPLHERVAALVVSLTPGEAVVAEFMAANPALVAVSSTAELGSLTSTSDATVVRTTKKLGYPSFRELRRSALAISGRHRDPSKVLDDQLEQISGSDFGAKKVLLDTALLLRQFEADLDTDSWTRAINAMTSAARVITYGIGPSGCPADYLSICLHRAGKPSTSIKATGFSLADSLLDMNESDVLVVFATLRQFREIDVVLEYAAKVGATTILVSETLGEALRERVDVVLATPPTTTGTSDGVVMGMIVARALNLSVSAERQTDAVRSYERLNALRADIVGGKLDAEG</sequence>
<dbReference type="GO" id="GO:0003700">
    <property type="term" value="F:DNA-binding transcription factor activity"/>
    <property type="evidence" value="ECO:0007669"/>
    <property type="project" value="InterPro"/>
</dbReference>
<evidence type="ECO:0000313" key="2">
    <source>
        <dbReference type="EMBL" id="MTD53235.1"/>
    </source>
</evidence>
<evidence type="ECO:0000313" key="3">
    <source>
        <dbReference type="Proteomes" id="UP000440096"/>
    </source>
</evidence>
<dbReference type="PANTHER" id="PTHR30514">
    <property type="entry name" value="GLUCOKINASE"/>
    <property type="match status" value="1"/>
</dbReference>
<dbReference type="Pfam" id="PF01380">
    <property type="entry name" value="SIS"/>
    <property type="match status" value="1"/>
</dbReference>
<dbReference type="Gene3D" id="1.10.10.10">
    <property type="entry name" value="Winged helix-like DNA-binding domain superfamily/Winged helix DNA-binding domain"/>
    <property type="match status" value="1"/>
</dbReference>
<keyword evidence="3" id="KW-1185">Reference proteome</keyword>
<feature type="domain" description="HTH rpiR-type" evidence="1">
    <location>
        <begin position="5"/>
        <end position="81"/>
    </location>
</feature>
<dbReference type="EMBL" id="WMBA01000004">
    <property type="protein sequence ID" value="MTD53235.1"/>
    <property type="molecule type" value="Genomic_DNA"/>
</dbReference>
<dbReference type="OrthoDB" id="3808596at2"/>
<dbReference type="RefSeq" id="WP_154755478.1">
    <property type="nucleotide sequence ID" value="NZ_WMBA01000004.1"/>
</dbReference>
<evidence type="ECO:0000259" key="1">
    <source>
        <dbReference type="PROSITE" id="PS51071"/>
    </source>
</evidence>
<dbReference type="GO" id="GO:1901135">
    <property type="term" value="P:carbohydrate derivative metabolic process"/>
    <property type="evidence" value="ECO:0007669"/>
    <property type="project" value="InterPro"/>
</dbReference>
<dbReference type="InterPro" id="IPR009057">
    <property type="entry name" value="Homeodomain-like_sf"/>
</dbReference>
<dbReference type="GO" id="GO:0097367">
    <property type="term" value="F:carbohydrate derivative binding"/>
    <property type="evidence" value="ECO:0007669"/>
    <property type="project" value="InterPro"/>
</dbReference>
<dbReference type="InterPro" id="IPR000281">
    <property type="entry name" value="HTH_RpiR"/>
</dbReference>
<dbReference type="AlphaFoldDB" id="A0A6N7YJZ6"/>
<dbReference type="Gene3D" id="3.40.50.10490">
    <property type="entry name" value="Glucose-6-phosphate isomerase like protein, domain 1"/>
    <property type="match status" value="1"/>
</dbReference>
<dbReference type="Pfam" id="PF01418">
    <property type="entry name" value="HTH_6"/>
    <property type="match status" value="1"/>
</dbReference>
<dbReference type="SUPFAM" id="SSF46689">
    <property type="entry name" value="Homeodomain-like"/>
    <property type="match status" value="1"/>
</dbReference>